<organism evidence="2 6">
    <name type="scientific">Listeria monocytogenes</name>
    <dbReference type="NCBI Taxonomy" id="1639"/>
    <lineage>
        <taxon>Bacteria</taxon>
        <taxon>Bacillati</taxon>
        <taxon>Bacillota</taxon>
        <taxon>Bacilli</taxon>
        <taxon>Bacillales</taxon>
        <taxon>Listeriaceae</taxon>
        <taxon>Listeria</taxon>
    </lineage>
</organism>
<dbReference type="Proteomes" id="UP000401273">
    <property type="component" value="Unassembled WGS sequence"/>
</dbReference>
<evidence type="ECO:0000313" key="3">
    <source>
        <dbReference type="EMBL" id="EAE5604421.1"/>
    </source>
</evidence>
<reference evidence="1 5" key="1">
    <citation type="submission" date="2018-06" db="EMBL/GenBank/DDBJ databases">
        <authorList>
            <consortium name="GenomeTrakr: Next Generation Sequencing Network for Food Pathogen Tracability"/>
        </authorList>
    </citation>
    <scope>NUCLEOTIDE SEQUENCE [LARGE SCALE GENOMIC DNA]</scope>
    <source>
        <strain evidence="1 5">NYAG13B12507-5</strain>
    </source>
</reference>
<proteinExistence type="predicted"/>
<protein>
    <submittedName>
        <fullName evidence="2">Uncharacterized protein</fullName>
    </submittedName>
</protein>
<evidence type="ECO:0000313" key="2">
    <source>
        <dbReference type="EMBL" id="EAE2898175.1"/>
    </source>
</evidence>
<name>A0A459N254_LISMN</name>
<gene>
    <name evidence="1" type="ORF">CD20_13700</name>
    <name evidence="2" type="ORF">E1W43_09485</name>
    <name evidence="3" type="ORF">E1X78_09890</name>
</gene>
<evidence type="ECO:0000313" key="1">
    <source>
        <dbReference type="EMBL" id="EAD8147132.1"/>
    </source>
</evidence>
<dbReference type="AlphaFoldDB" id="A0A459N254"/>
<dbReference type="EMBL" id="AAARLF010000004">
    <property type="protein sequence ID" value="EAE2898175.1"/>
    <property type="molecule type" value="Genomic_DNA"/>
</dbReference>
<dbReference type="EMBL" id="AAAPCR010000015">
    <property type="protein sequence ID" value="EAD8147132.1"/>
    <property type="molecule type" value="Genomic_DNA"/>
</dbReference>
<reference evidence="4 6" key="2">
    <citation type="submission" date="2019-03" db="EMBL/GenBank/DDBJ databases">
        <authorList>
            <person name="Ashton P.M."/>
            <person name="Dallman T."/>
            <person name="Nair S."/>
            <person name="De Pinna E."/>
            <person name="Peters T."/>
            <person name="Grant K."/>
        </authorList>
    </citation>
    <scope>NUCLEOTIDE SEQUENCE [LARGE SCALE GENOMIC DNA]</scope>
    <source>
        <strain evidence="2">RL15000271</strain>
        <strain evidence="3">RL15000440</strain>
    </source>
</reference>
<sequence length="111" mass="12339">MIKYKIADGTTIEGSVDEVLTFLTRMAAITTYSCDDELEIHGQPFKKVQGPARQGDFIVYETAPYGFLTPTIAYLVRSSGVDNGAIILDDDGDEYDTRGDDFNVYRLKGKE</sequence>
<evidence type="ECO:0000313" key="5">
    <source>
        <dbReference type="Proteomes" id="UP000371553"/>
    </source>
</evidence>
<evidence type="ECO:0000313" key="6">
    <source>
        <dbReference type="Proteomes" id="UP000401273"/>
    </source>
</evidence>
<comment type="caution">
    <text evidence="2">The sequence shown here is derived from an EMBL/GenBank/DDBJ whole genome shotgun (WGS) entry which is preliminary data.</text>
</comment>
<dbReference type="EMBL" id="AAASTI010000004">
    <property type="protein sequence ID" value="EAE5604421.1"/>
    <property type="molecule type" value="Genomic_DNA"/>
</dbReference>
<dbReference type="Proteomes" id="UP000371553">
    <property type="component" value="Unassembled WGS sequence"/>
</dbReference>
<accession>A0A459N254</accession>
<dbReference type="Proteomes" id="UP000332711">
    <property type="component" value="Unassembled WGS sequence"/>
</dbReference>
<evidence type="ECO:0000313" key="4">
    <source>
        <dbReference type="Proteomes" id="UP000332711"/>
    </source>
</evidence>
<dbReference type="RefSeq" id="WP_031669547.1">
    <property type="nucleotide sequence ID" value="NZ_CADEHJ010000001.1"/>
</dbReference>